<dbReference type="InterPro" id="IPR013103">
    <property type="entry name" value="RVT_2"/>
</dbReference>
<dbReference type="Pfam" id="PF07727">
    <property type="entry name" value="RVT_2"/>
    <property type="match status" value="1"/>
</dbReference>
<feature type="compositionally biased region" description="Low complexity" evidence="1">
    <location>
        <begin position="164"/>
        <end position="196"/>
    </location>
</feature>
<sequence length="399" mass="44269">SEVFQKFLEFQSLVERLFDRKILAMQTDWGGEYQKLNSFFAKAGRVYVSRDVVFDESIFPFTKLHANAGARLRSEIALLPDTLFPGNRGLQQCSHMSNSPIDFTNQYGPENFPIQDSAGSQPTCDDNVMHGTDDTGNMSALDSSAAHSPASSSDSALDQHRTDTSTPDQQSPSPTPQQPDNAHAPSPASGAGSSAARGEPDTAASNDDQDATASNDDQDATTTMALRPRTRLQSGIRKAKVYTDGTVKWGLPTVTGEPQNLQDALGDRNWKNAMDDEYMALIKNKTWHLVPPQKGKNIIDCKWVYKIKRKQDGTLDRYKARLVAKGFKQRYGIDYEDTFSPVVKAATIRIILSVAVSRGWTLRQLDVKNAFLHGILEEEIRQSLIWLETSSKSMVFQTK</sequence>
<dbReference type="HOGENOM" id="CLU_691854_0_0_1"/>
<evidence type="ECO:0000313" key="4">
    <source>
        <dbReference type="Proteomes" id="UP000006038"/>
    </source>
</evidence>
<feature type="compositionally biased region" description="Polar residues" evidence="1">
    <location>
        <begin position="95"/>
        <end position="108"/>
    </location>
</feature>
<dbReference type="Proteomes" id="UP000006038">
    <property type="component" value="Unassembled WGS sequence"/>
</dbReference>
<feature type="compositionally biased region" description="Low complexity" evidence="1">
    <location>
        <begin position="139"/>
        <end position="156"/>
    </location>
</feature>
<dbReference type="EnsemblPlants" id="OB0354G10010.1">
    <property type="protein sequence ID" value="OB0354G10010.1"/>
    <property type="gene ID" value="OB0354G10010"/>
</dbReference>
<keyword evidence="4" id="KW-1185">Reference proteome</keyword>
<proteinExistence type="predicted"/>
<protein>
    <recommendedName>
        <fullName evidence="2">Reverse transcriptase Ty1/copia-type domain-containing protein</fullName>
    </recommendedName>
</protein>
<evidence type="ECO:0000256" key="1">
    <source>
        <dbReference type="SAM" id="MobiDB-lite"/>
    </source>
</evidence>
<name>J3LIX4_ORYBR</name>
<evidence type="ECO:0000259" key="2">
    <source>
        <dbReference type="Pfam" id="PF07727"/>
    </source>
</evidence>
<feature type="region of interest" description="Disordered" evidence="1">
    <location>
        <begin position="95"/>
        <end position="232"/>
    </location>
</feature>
<organism evidence="3">
    <name type="scientific">Oryza brachyantha</name>
    <name type="common">malo sina</name>
    <dbReference type="NCBI Taxonomy" id="4533"/>
    <lineage>
        <taxon>Eukaryota</taxon>
        <taxon>Viridiplantae</taxon>
        <taxon>Streptophyta</taxon>
        <taxon>Embryophyta</taxon>
        <taxon>Tracheophyta</taxon>
        <taxon>Spermatophyta</taxon>
        <taxon>Magnoliopsida</taxon>
        <taxon>Liliopsida</taxon>
        <taxon>Poales</taxon>
        <taxon>Poaceae</taxon>
        <taxon>BOP clade</taxon>
        <taxon>Oryzoideae</taxon>
        <taxon>Oryzeae</taxon>
        <taxon>Oryzinae</taxon>
        <taxon>Oryza</taxon>
    </lineage>
</organism>
<evidence type="ECO:0000313" key="3">
    <source>
        <dbReference type="EnsemblPlants" id="OB0354G10010.1"/>
    </source>
</evidence>
<feature type="domain" description="Reverse transcriptase Ty1/copia-type" evidence="2">
    <location>
        <begin position="284"/>
        <end position="380"/>
    </location>
</feature>
<dbReference type="AlphaFoldDB" id="J3LIX4"/>
<feature type="compositionally biased region" description="Polar residues" evidence="1">
    <location>
        <begin position="203"/>
        <end position="224"/>
    </location>
</feature>
<accession>J3LIX4</accession>
<dbReference type="STRING" id="4533.J3LIX4"/>
<dbReference type="Gramene" id="OB0354G10010.1">
    <property type="protein sequence ID" value="OB0354G10010.1"/>
    <property type="gene ID" value="OB0354G10010"/>
</dbReference>
<dbReference type="InterPro" id="IPR043502">
    <property type="entry name" value="DNA/RNA_pol_sf"/>
</dbReference>
<dbReference type="SUPFAM" id="SSF56672">
    <property type="entry name" value="DNA/RNA polymerases"/>
    <property type="match status" value="1"/>
</dbReference>
<reference evidence="3" key="1">
    <citation type="submission" date="2015-06" db="UniProtKB">
        <authorList>
            <consortium name="EnsemblPlants"/>
        </authorList>
    </citation>
    <scope>IDENTIFICATION</scope>
</reference>
<dbReference type="eggNOG" id="KOG0017">
    <property type="taxonomic scope" value="Eukaryota"/>
</dbReference>